<dbReference type="PANTHER" id="PTHR34700">
    <property type="entry name" value="POTASSIUM BINDING PROTEIN KBP"/>
    <property type="match status" value="1"/>
</dbReference>
<reference evidence="2 3" key="1">
    <citation type="journal article" date="2007" name="PLoS Genet.">
        <title>A tale of two oxidation states: bacterial colonization of arsenic-rich environments.</title>
        <authorList>
            <person name="Muller D."/>
            <person name="Medigue C."/>
            <person name="Koechler S."/>
            <person name="Barbe V."/>
            <person name="Barakat M."/>
            <person name="Talla E."/>
            <person name="Bonnefoy V."/>
            <person name="Krin E."/>
            <person name="Arsene-Ploetze F."/>
            <person name="Carapito C."/>
            <person name="Chandler M."/>
            <person name="Cournoyer B."/>
            <person name="Cruveiller S."/>
            <person name="Dossat C."/>
            <person name="Duval S."/>
            <person name="Heymann M."/>
            <person name="Leize E."/>
            <person name="Lieutaud A."/>
            <person name="Lievremont D."/>
            <person name="Makita Y."/>
            <person name="Mangenot S."/>
            <person name="Nitschke W."/>
            <person name="Ortet P."/>
            <person name="Perdrial N."/>
            <person name="Schoepp B."/>
            <person name="Siguier N."/>
            <person name="Simeonova D.D."/>
            <person name="Rouy Z."/>
            <person name="Segurens B."/>
            <person name="Turlin E."/>
            <person name="Vallenet D."/>
            <person name="Van Dorsselaer A."/>
            <person name="Weiss S."/>
            <person name="Weissenbach J."/>
            <person name="Lett M.C."/>
            <person name="Danchin A."/>
            <person name="Bertin P.N."/>
        </authorList>
    </citation>
    <scope>NUCLEOTIDE SEQUENCE [LARGE SCALE GENOMIC DNA]</scope>
    <source>
        <strain evidence="3">ULPAs1</strain>
    </source>
</reference>
<dbReference type="SUPFAM" id="SSF54106">
    <property type="entry name" value="LysM domain"/>
    <property type="match status" value="1"/>
</dbReference>
<dbReference type="KEGG" id="har:HEAR0117"/>
<evidence type="ECO:0000313" key="3">
    <source>
        <dbReference type="Proteomes" id="UP000006697"/>
    </source>
</evidence>
<dbReference type="Pfam" id="PF01476">
    <property type="entry name" value="LysM"/>
    <property type="match status" value="1"/>
</dbReference>
<dbReference type="AlphaFoldDB" id="A4G1G6"/>
<dbReference type="PROSITE" id="PS51782">
    <property type="entry name" value="LYSM"/>
    <property type="match status" value="1"/>
</dbReference>
<sequence length="402" mass="43713">MQNLIQFSKFFHECIISLITCSSTVMASQLVKLTGQTMKNFSTAALFLALASVVLPATTFAEAPAKTVGGNARCAFLPNAPDQHVVVRGDTLWGISGKFLQHPWCWPQVWDMNREQIRNPHWIYPGQTVYFDRVAGKLRLGKGTGDNGGVPTVRLSPQVRSTAAGSNAIATIPLSAIEQFLTKPLIVGETELNSAPRIVATQEGHVFLASGDKAYVRGDLNGRTEFEAFRPGKPLTDPASKKIIGYEAVYLGTLKLQRLSKLDNEPHTMIVTNAKEEMGVRDRLLPVEPAPFINYVPHAPEQAVHAQIVSVYGGVSQAGQNQIVSINRGSKDGVDIGAVLELQRLGKLVPDRTEGNGRGLIKLPDEAYGNLLVFRVFDNISYGLVMQVTDTVQVADVAKSPE</sequence>
<name>A4G1G6_HERAR</name>
<dbReference type="InterPro" id="IPR036779">
    <property type="entry name" value="LysM_dom_sf"/>
</dbReference>
<dbReference type="STRING" id="204773.HEAR0117"/>
<dbReference type="HOGENOM" id="CLU_050533_0_0_4"/>
<dbReference type="OrthoDB" id="9765158at2"/>
<keyword evidence="3" id="KW-1185">Reference proteome</keyword>
<accession>A4G1G6</accession>
<gene>
    <name evidence="2" type="ordered locus">HEAR0117</name>
</gene>
<protein>
    <recommendedName>
        <fullName evidence="1">LysM domain-containing protein</fullName>
    </recommendedName>
</protein>
<proteinExistence type="predicted"/>
<dbReference type="Proteomes" id="UP000006697">
    <property type="component" value="Chromosome"/>
</dbReference>
<evidence type="ECO:0000259" key="1">
    <source>
        <dbReference type="PROSITE" id="PS51782"/>
    </source>
</evidence>
<feature type="domain" description="LysM" evidence="1">
    <location>
        <begin position="82"/>
        <end position="131"/>
    </location>
</feature>
<organism evidence="2 3">
    <name type="scientific">Herminiimonas arsenicoxydans</name>
    <dbReference type="NCBI Taxonomy" id="204773"/>
    <lineage>
        <taxon>Bacteria</taxon>
        <taxon>Pseudomonadati</taxon>
        <taxon>Pseudomonadota</taxon>
        <taxon>Betaproteobacteria</taxon>
        <taxon>Burkholderiales</taxon>
        <taxon>Oxalobacteraceae</taxon>
        <taxon>Herminiimonas</taxon>
    </lineage>
</organism>
<dbReference type="eggNOG" id="COG1652">
    <property type="taxonomic scope" value="Bacteria"/>
</dbReference>
<dbReference type="CDD" id="cd00118">
    <property type="entry name" value="LysM"/>
    <property type="match status" value="1"/>
</dbReference>
<evidence type="ECO:0000313" key="2">
    <source>
        <dbReference type="EMBL" id="CAL60353.1"/>
    </source>
</evidence>
<dbReference type="InterPro" id="IPR018392">
    <property type="entry name" value="LysM"/>
</dbReference>
<dbReference type="Gene3D" id="3.10.350.10">
    <property type="entry name" value="LysM domain"/>
    <property type="match status" value="1"/>
</dbReference>
<dbReference type="EMBL" id="CU207211">
    <property type="protein sequence ID" value="CAL60353.1"/>
    <property type="molecule type" value="Genomic_DNA"/>
</dbReference>
<dbReference type="InterPro" id="IPR052196">
    <property type="entry name" value="Bact_Kbp"/>
</dbReference>
<dbReference type="PANTHER" id="PTHR34700:SF4">
    <property type="entry name" value="PHAGE-LIKE ELEMENT PBSX PROTEIN XKDP"/>
    <property type="match status" value="1"/>
</dbReference>